<dbReference type="InterPro" id="IPR008971">
    <property type="entry name" value="HSP40/DnaJ_pept-bd"/>
</dbReference>
<dbReference type="CDD" id="cd06257">
    <property type="entry name" value="DnaJ"/>
    <property type="match status" value="1"/>
</dbReference>
<evidence type="ECO:0000313" key="3">
    <source>
        <dbReference type="EMBL" id="EKF41360.1"/>
    </source>
</evidence>
<feature type="domain" description="J" evidence="2">
    <location>
        <begin position="3"/>
        <end position="68"/>
    </location>
</feature>
<dbReference type="OrthoDB" id="9779889at2"/>
<dbReference type="SMART" id="SM00271">
    <property type="entry name" value="DnaJ"/>
    <property type="match status" value="1"/>
</dbReference>
<comment type="caution">
    <text evidence="3">The sequence shown here is derived from an EMBL/GenBank/DDBJ whole genome shotgun (WGS) entry which is preliminary data.</text>
</comment>
<dbReference type="EMBL" id="AMSI01000011">
    <property type="protein sequence ID" value="EKF41360.1"/>
    <property type="molecule type" value="Genomic_DNA"/>
</dbReference>
<dbReference type="PANTHER" id="PTHR43096">
    <property type="entry name" value="DNAJ HOMOLOG 1, MITOCHONDRIAL-RELATED"/>
    <property type="match status" value="1"/>
</dbReference>
<dbReference type="Pfam" id="PF01556">
    <property type="entry name" value="DnaJ_C"/>
    <property type="match status" value="1"/>
</dbReference>
<reference evidence="3 4" key="1">
    <citation type="journal article" date="2012" name="J. Bacteriol.">
        <title>Genome Sequence of Nitratireductor indicus Type Strain C115.</title>
        <authorList>
            <person name="Lai Q."/>
            <person name="Li G."/>
            <person name="Yu Z."/>
            <person name="Shao Z."/>
        </authorList>
    </citation>
    <scope>NUCLEOTIDE SEQUENCE [LARGE SCALE GENOMIC DNA]</scope>
    <source>
        <strain evidence="3 4">C115</strain>
    </source>
</reference>
<dbReference type="PANTHER" id="PTHR43096:SF52">
    <property type="entry name" value="DNAJ HOMOLOG 1, MITOCHONDRIAL-RELATED"/>
    <property type="match status" value="1"/>
</dbReference>
<dbReference type="InterPro" id="IPR036869">
    <property type="entry name" value="J_dom_sf"/>
</dbReference>
<dbReference type="PROSITE" id="PS50076">
    <property type="entry name" value="DNAJ_2"/>
    <property type="match status" value="1"/>
</dbReference>
<dbReference type="SUPFAM" id="SSF49493">
    <property type="entry name" value="HSP40/DnaJ peptide-binding domain"/>
    <property type="match status" value="2"/>
</dbReference>
<keyword evidence="1" id="KW-0143">Chaperone</keyword>
<dbReference type="Proteomes" id="UP000007374">
    <property type="component" value="Unassembled WGS sequence"/>
</dbReference>
<dbReference type="InterPro" id="IPR001623">
    <property type="entry name" value="DnaJ_domain"/>
</dbReference>
<dbReference type="GO" id="GO:0042026">
    <property type="term" value="P:protein refolding"/>
    <property type="evidence" value="ECO:0007669"/>
    <property type="project" value="TreeGrafter"/>
</dbReference>
<dbReference type="GO" id="GO:0051082">
    <property type="term" value="F:unfolded protein binding"/>
    <property type="evidence" value="ECO:0007669"/>
    <property type="project" value="InterPro"/>
</dbReference>
<dbReference type="CDD" id="cd10747">
    <property type="entry name" value="DnaJ_C"/>
    <property type="match status" value="1"/>
</dbReference>
<sequence>MRDPYDILSVAKNASAKDIKSAYRKLAKKYHPDHRPDDPKAKEHFAEVNQAYEILGDETKKAAFDRGEIDAEGKPRFQGFEGAGGDPFAGFRRASRAGGRPGGHPGDAQHFEFRSGGPDGAGFSGADIFNELFGNAFSQGGRARQAGRGGGRPAGMGDLNATLDIDIEDVARAAKVTAVFPGGRRIAVKLPHFVEDGQVIRLKGQGEETPFGERGDALVTLRFRKHPRYRVEGRDLHVDLPVSLRDAVLGAKVPVETPTGKLALSVPAWTNSGRTLRIKGRGLPKKGEGHGDLYAHVQIMLPEGGDPALEALFRQSA</sequence>
<gene>
    <name evidence="3" type="ORF">NA8A_15951</name>
</gene>
<proteinExistence type="predicted"/>
<dbReference type="Gene3D" id="1.10.287.110">
    <property type="entry name" value="DnaJ domain"/>
    <property type="match status" value="1"/>
</dbReference>
<evidence type="ECO:0000259" key="2">
    <source>
        <dbReference type="PROSITE" id="PS50076"/>
    </source>
</evidence>
<name>K2NPR5_9HYPH</name>
<dbReference type="PROSITE" id="PS00636">
    <property type="entry name" value="DNAJ_1"/>
    <property type="match status" value="1"/>
</dbReference>
<dbReference type="eggNOG" id="COG0484">
    <property type="taxonomic scope" value="Bacteria"/>
</dbReference>
<dbReference type="PATRIC" id="fig|1231190.3.peg.3301"/>
<dbReference type="STRING" id="721133.SAMN05216176_111118"/>
<evidence type="ECO:0000256" key="1">
    <source>
        <dbReference type="ARBA" id="ARBA00023186"/>
    </source>
</evidence>
<dbReference type="SUPFAM" id="SSF46565">
    <property type="entry name" value="Chaperone J-domain"/>
    <property type="match status" value="1"/>
</dbReference>
<dbReference type="InterPro" id="IPR002939">
    <property type="entry name" value="DnaJ_C"/>
</dbReference>
<evidence type="ECO:0000313" key="4">
    <source>
        <dbReference type="Proteomes" id="UP000007374"/>
    </source>
</evidence>
<dbReference type="GO" id="GO:0005737">
    <property type="term" value="C:cytoplasm"/>
    <property type="evidence" value="ECO:0007669"/>
    <property type="project" value="TreeGrafter"/>
</dbReference>
<keyword evidence="3" id="KW-0346">Stress response</keyword>
<dbReference type="RefSeq" id="WP_009451376.1">
    <property type="nucleotide sequence ID" value="NZ_AMSI01000011.1"/>
</dbReference>
<dbReference type="Gene3D" id="2.60.260.20">
    <property type="entry name" value="Urease metallochaperone UreE, N-terminal domain"/>
    <property type="match status" value="2"/>
</dbReference>
<dbReference type="FunFam" id="2.60.260.20:FF:000013">
    <property type="entry name" value="DnaJ subfamily B member 11"/>
    <property type="match status" value="1"/>
</dbReference>
<dbReference type="AlphaFoldDB" id="K2NPR5"/>
<dbReference type="InterPro" id="IPR018253">
    <property type="entry name" value="DnaJ_domain_CS"/>
</dbReference>
<organism evidence="3 4">
    <name type="scientific">Nitratireductor indicus C115</name>
    <dbReference type="NCBI Taxonomy" id="1231190"/>
    <lineage>
        <taxon>Bacteria</taxon>
        <taxon>Pseudomonadati</taxon>
        <taxon>Pseudomonadota</taxon>
        <taxon>Alphaproteobacteria</taxon>
        <taxon>Hyphomicrobiales</taxon>
        <taxon>Phyllobacteriaceae</taxon>
        <taxon>Nitratireductor</taxon>
    </lineage>
</organism>
<dbReference type="PRINTS" id="PR00625">
    <property type="entry name" value="JDOMAIN"/>
</dbReference>
<protein>
    <submittedName>
        <fullName evidence="3">Heat shock protein</fullName>
    </submittedName>
</protein>
<dbReference type="Pfam" id="PF00226">
    <property type="entry name" value="DnaJ"/>
    <property type="match status" value="1"/>
</dbReference>
<keyword evidence="4" id="KW-1185">Reference proteome</keyword>
<accession>K2NPR5</accession>